<dbReference type="EMBL" id="WEIA01000001">
    <property type="protein sequence ID" value="NLR20171.1"/>
    <property type="molecule type" value="Genomic_DNA"/>
</dbReference>
<organism evidence="7 9">
    <name type="scientific">Pseudoalteromonas maricaloris</name>
    <dbReference type="NCBI Taxonomy" id="184924"/>
    <lineage>
        <taxon>Bacteria</taxon>
        <taxon>Pseudomonadati</taxon>
        <taxon>Pseudomonadota</taxon>
        <taxon>Gammaproteobacteria</taxon>
        <taxon>Alteromonadales</taxon>
        <taxon>Pseudoalteromonadaceae</taxon>
        <taxon>Pseudoalteromonas</taxon>
    </lineage>
</organism>
<feature type="transmembrane region" description="Helical" evidence="5">
    <location>
        <begin position="132"/>
        <end position="151"/>
    </location>
</feature>
<dbReference type="Gene3D" id="1.10.287.130">
    <property type="match status" value="1"/>
</dbReference>
<dbReference type="InterPro" id="IPR036097">
    <property type="entry name" value="HisK_dim/P_sf"/>
</dbReference>
<comment type="catalytic activity">
    <reaction evidence="1">
        <text>ATP + protein L-histidine = ADP + protein N-phospho-L-histidine.</text>
        <dbReference type="EC" id="2.7.13.3"/>
    </reaction>
</comment>
<feature type="transmembrane region" description="Helical" evidence="5">
    <location>
        <begin position="45"/>
        <end position="64"/>
    </location>
</feature>
<keyword evidence="4" id="KW-0175">Coiled coil</keyword>
<dbReference type="EMBL" id="CP137578">
    <property type="protein sequence ID" value="WOX27245.1"/>
    <property type="molecule type" value="Genomic_DNA"/>
</dbReference>
<dbReference type="CDD" id="cd00075">
    <property type="entry name" value="HATPase"/>
    <property type="match status" value="1"/>
</dbReference>
<dbReference type="InterPro" id="IPR005467">
    <property type="entry name" value="His_kinase_dom"/>
</dbReference>
<dbReference type="AlphaFoldDB" id="A0A8I2GYZ9"/>
<feature type="transmembrane region" description="Helical" evidence="5">
    <location>
        <begin position="196"/>
        <end position="214"/>
    </location>
</feature>
<feature type="transmembrane region" description="Helical" evidence="5">
    <location>
        <begin position="163"/>
        <end position="184"/>
    </location>
</feature>
<keyword evidence="3" id="KW-0597">Phosphoprotein</keyword>
<evidence type="ECO:0000313" key="10">
    <source>
        <dbReference type="Proteomes" id="UP001304419"/>
    </source>
</evidence>
<feature type="transmembrane region" description="Helical" evidence="5">
    <location>
        <begin position="76"/>
        <end position="95"/>
    </location>
</feature>
<feature type="coiled-coil region" evidence="4">
    <location>
        <begin position="244"/>
        <end position="274"/>
    </location>
</feature>
<keyword evidence="5" id="KW-0472">Membrane</keyword>
<dbReference type="PRINTS" id="PR00344">
    <property type="entry name" value="BCTRLSENSOR"/>
</dbReference>
<dbReference type="InterPro" id="IPR003661">
    <property type="entry name" value="HisK_dim/P_dom"/>
</dbReference>
<dbReference type="EC" id="2.7.13.3" evidence="2"/>
<dbReference type="GO" id="GO:0000155">
    <property type="term" value="F:phosphorelay sensor kinase activity"/>
    <property type="evidence" value="ECO:0007669"/>
    <property type="project" value="InterPro"/>
</dbReference>
<gene>
    <name evidence="7" type="ORF">F9Y85_02330</name>
    <name evidence="8" type="ORF">R5H13_11230</name>
</gene>
<evidence type="ECO:0000313" key="7">
    <source>
        <dbReference type="EMBL" id="NLR20171.1"/>
    </source>
</evidence>
<dbReference type="CDD" id="cd00082">
    <property type="entry name" value="HisKA"/>
    <property type="match status" value="1"/>
</dbReference>
<evidence type="ECO:0000313" key="8">
    <source>
        <dbReference type="EMBL" id="WOX27245.1"/>
    </source>
</evidence>
<dbReference type="PROSITE" id="PS50109">
    <property type="entry name" value="HIS_KIN"/>
    <property type="match status" value="1"/>
</dbReference>
<feature type="transmembrane region" description="Helical" evidence="5">
    <location>
        <begin position="9"/>
        <end position="33"/>
    </location>
</feature>
<evidence type="ECO:0000256" key="5">
    <source>
        <dbReference type="SAM" id="Phobius"/>
    </source>
</evidence>
<feature type="transmembrane region" description="Helical" evidence="5">
    <location>
        <begin position="101"/>
        <end position="120"/>
    </location>
</feature>
<dbReference type="SUPFAM" id="SSF47384">
    <property type="entry name" value="Homodimeric domain of signal transducing histidine kinase"/>
    <property type="match status" value="1"/>
</dbReference>
<accession>A0A8I2GYZ9</accession>
<dbReference type="InterPro" id="IPR004358">
    <property type="entry name" value="Sig_transdc_His_kin-like_C"/>
</dbReference>
<dbReference type="RefSeq" id="WP_039497397.1">
    <property type="nucleotide sequence ID" value="NZ_CBCSDF010000008.1"/>
</dbReference>
<keyword evidence="10" id="KW-1185">Reference proteome</keyword>
<evidence type="ECO:0000256" key="3">
    <source>
        <dbReference type="ARBA" id="ARBA00022553"/>
    </source>
</evidence>
<proteinExistence type="predicted"/>
<keyword evidence="5" id="KW-1133">Transmembrane helix</keyword>
<evidence type="ECO:0000256" key="4">
    <source>
        <dbReference type="SAM" id="Coils"/>
    </source>
</evidence>
<dbReference type="SUPFAM" id="SSF55874">
    <property type="entry name" value="ATPase domain of HSP90 chaperone/DNA topoisomerase II/histidine kinase"/>
    <property type="match status" value="1"/>
</dbReference>
<dbReference type="SMART" id="SM00387">
    <property type="entry name" value="HATPase_c"/>
    <property type="match status" value="1"/>
</dbReference>
<evidence type="ECO:0000256" key="1">
    <source>
        <dbReference type="ARBA" id="ARBA00000085"/>
    </source>
</evidence>
<dbReference type="PANTHER" id="PTHR43065:SF47">
    <property type="match status" value="1"/>
</dbReference>
<dbReference type="InterPro" id="IPR003594">
    <property type="entry name" value="HATPase_dom"/>
</dbReference>
<keyword evidence="7" id="KW-0808">Transferase</keyword>
<feature type="domain" description="Histidine kinase" evidence="6">
    <location>
        <begin position="308"/>
        <end position="539"/>
    </location>
</feature>
<dbReference type="InterPro" id="IPR036890">
    <property type="entry name" value="HATPase_C_sf"/>
</dbReference>
<keyword evidence="7" id="KW-0418">Kinase</keyword>
<reference evidence="8 10" key="2">
    <citation type="submission" date="2023-10" db="EMBL/GenBank/DDBJ databases">
        <title>To unveil natural product biosynthetic capacity in Pseudoalteromonas.</title>
        <authorList>
            <person name="Wang J."/>
        </authorList>
    </citation>
    <scope>NUCLEOTIDE SEQUENCE [LARGE SCALE GENOMIC DNA]</scope>
    <source>
        <strain evidence="8 10">DSM 15914</strain>
    </source>
</reference>
<evidence type="ECO:0000313" key="9">
    <source>
        <dbReference type="Proteomes" id="UP000646877"/>
    </source>
</evidence>
<reference evidence="7" key="1">
    <citation type="submission" date="2019-10" db="EMBL/GenBank/DDBJ databases">
        <authorList>
            <person name="Paulsen S."/>
        </authorList>
    </citation>
    <scope>NUCLEOTIDE SEQUENCE</scope>
    <source>
        <strain evidence="7">LMG 19692</strain>
    </source>
</reference>
<dbReference type="Gene3D" id="3.30.565.10">
    <property type="entry name" value="Histidine kinase-like ATPase, C-terminal domain"/>
    <property type="match status" value="1"/>
</dbReference>
<sequence>MNINKNTHIVIWIIIGVSLTIHGASLLLSNTLLNNITWPLIEAHAVVETFGSAVALFIALALLFFEKYNTGTSFNIEIATALLVMGILDGFHAAVNVGQTFVWLHSIATFFGGLTFITLLAHNRFTWFKNRYWLISACTAAIIIGTMSLAYPTDLPHMVEQGHFTGTAMALNVIGGTMFFVAAVKILLVYRDSHNVSDLLFCLHCFLFGAAAIMFEQSKLWDTAWWGWHILRLMAYIVALGFLLVEGMQILQELKQHKEQLEELVSERTRSLVETNQKLEETVAYLNRTHTQLLEREKMASLGDLVAGVAHEINTPIGIGITSTTYLQQHLDDLTMKYQTKVLSTGVLEDFISDSTGACKLLLKNLQRTANLINSFKQVAVDQSCEQVRAFNVHDYVQEIIAALSPEIKKHDHKIKFHCDPGLIATTYPGVIFQIISNLVANSIAHGFKESEQGEITIELFKHDEHIELIYKDNGKGMSELELSKLFEPFYTTKRGSGGMGLGAYIIYNLVTQGLDGDVHTVSEPGKGLEYRIAFANKQATPLKVVS</sequence>
<name>A0A8I2GYZ9_9GAMM</name>
<evidence type="ECO:0000256" key="2">
    <source>
        <dbReference type="ARBA" id="ARBA00012438"/>
    </source>
</evidence>
<feature type="transmembrane region" description="Helical" evidence="5">
    <location>
        <begin position="226"/>
        <end position="245"/>
    </location>
</feature>
<dbReference type="PANTHER" id="PTHR43065">
    <property type="entry name" value="SENSOR HISTIDINE KINASE"/>
    <property type="match status" value="1"/>
</dbReference>
<evidence type="ECO:0000259" key="6">
    <source>
        <dbReference type="PROSITE" id="PS50109"/>
    </source>
</evidence>
<dbReference type="Proteomes" id="UP001304419">
    <property type="component" value="Chromosome 1"/>
</dbReference>
<keyword evidence="5" id="KW-0812">Transmembrane</keyword>
<dbReference type="Proteomes" id="UP000646877">
    <property type="component" value="Unassembled WGS sequence"/>
</dbReference>
<protein>
    <recommendedName>
        <fullName evidence="2">histidine kinase</fullName>
        <ecNumber evidence="2">2.7.13.3</ecNumber>
    </recommendedName>
</protein>
<dbReference type="Pfam" id="PF02518">
    <property type="entry name" value="HATPase_c"/>
    <property type="match status" value="1"/>
</dbReference>